<evidence type="ECO:0000313" key="2">
    <source>
        <dbReference type="Proteomes" id="UP001310022"/>
    </source>
</evidence>
<gene>
    <name evidence="1" type="ORF">PEDI_56190</name>
</gene>
<comment type="caution">
    <text evidence="1">The sequence shown here is derived from an EMBL/GenBank/DDBJ whole genome shotgun (WGS) entry which is preliminary data.</text>
</comment>
<keyword evidence="2" id="KW-1185">Reference proteome</keyword>
<reference evidence="1 2" key="1">
    <citation type="submission" date="2021-12" db="EMBL/GenBank/DDBJ databases">
        <title>Genome sequencing of bacteria with rrn-lacking chromosome and rrn-plasmid.</title>
        <authorList>
            <person name="Anda M."/>
            <person name="Iwasaki W."/>
        </authorList>
    </citation>
    <scope>NUCLEOTIDE SEQUENCE [LARGE SCALE GENOMIC DNA]</scope>
    <source>
        <strain evidence="1 2">NBRC 15940</strain>
    </source>
</reference>
<dbReference type="EMBL" id="BQKE01000012">
    <property type="protein sequence ID" value="GJM65067.1"/>
    <property type="molecule type" value="Genomic_DNA"/>
</dbReference>
<organism evidence="1 2">
    <name type="scientific">Persicobacter diffluens</name>
    <dbReference type="NCBI Taxonomy" id="981"/>
    <lineage>
        <taxon>Bacteria</taxon>
        <taxon>Pseudomonadati</taxon>
        <taxon>Bacteroidota</taxon>
        <taxon>Cytophagia</taxon>
        <taxon>Cytophagales</taxon>
        <taxon>Persicobacteraceae</taxon>
        <taxon>Persicobacter</taxon>
    </lineage>
</organism>
<proteinExistence type="predicted"/>
<evidence type="ECO:0008006" key="3">
    <source>
        <dbReference type="Google" id="ProtNLM"/>
    </source>
</evidence>
<dbReference type="SUPFAM" id="SSF53474">
    <property type="entry name" value="alpha/beta-Hydrolases"/>
    <property type="match status" value="1"/>
</dbReference>
<dbReference type="AlphaFoldDB" id="A0AAN5ANR3"/>
<protein>
    <recommendedName>
        <fullName evidence="3">DUF452 domain-containing protein</fullName>
    </recommendedName>
</protein>
<dbReference type="InterPro" id="IPR007398">
    <property type="entry name" value="BioG"/>
</dbReference>
<dbReference type="RefSeq" id="WP_338240130.1">
    <property type="nucleotide sequence ID" value="NZ_BQKE01000012.1"/>
</dbReference>
<dbReference type="Proteomes" id="UP001310022">
    <property type="component" value="Unassembled WGS sequence"/>
</dbReference>
<accession>A0AAN5ANR3</accession>
<sequence length="224" mass="25873">METQWMRQQGSEALLIFFSGWGQDPEPFRKITSDIFDVLIVYDYRSVPGEFPVNTENYKHTTIIAWSMGVWVAHEYFPGLLKQATESIAINGTGQPIHDQSGIPEAIYQGTLDHFSEKTRDRFFLRMCGGRSGLQHYPMPQRSVTDQQEELAALQSAVQQREEHPPVFRRAIITEQDLIIPTNNQQHYWQQFPQTEITTIPGAHYPFAAWENWEQLITLVTTVC</sequence>
<dbReference type="InterPro" id="IPR029058">
    <property type="entry name" value="AB_hydrolase_fold"/>
</dbReference>
<evidence type="ECO:0000313" key="1">
    <source>
        <dbReference type="EMBL" id="GJM65067.1"/>
    </source>
</evidence>
<name>A0AAN5ANR3_9BACT</name>
<dbReference type="Pfam" id="PF04301">
    <property type="entry name" value="BioG"/>
    <property type="match status" value="1"/>
</dbReference>
<dbReference type="Gene3D" id="3.40.50.1820">
    <property type="entry name" value="alpha/beta hydrolase"/>
    <property type="match status" value="1"/>
</dbReference>